<dbReference type="InterPro" id="IPR036986">
    <property type="entry name" value="S4_RNA-bd_sf"/>
</dbReference>
<dbReference type="KEGG" id="wct:WS74_0307"/>
<dbReference type="SMART" id="SM00363">
    <property type="entry name" value="S4"/>
    <property type="match status" value="1"/>
</dbReference>
<protein>
    <submittedName>
        <fullName evidence="3">S4 domain-containing protein YlmH</fullName>
    </submittedName>
</protein>
<keyword evidence="4" id="KW-1185">Reference proteome</keyword>
<dbReference type="PROSITE" id="PS50889">
    <property type="entry name" value="S4"/>
    <property type="match status" value="1"/>
</dbReference>
<evidence type="ECO:0000259" key="2">
    <source>
        <dbReference type="SMART" id="SM00363"/>
    </source>
</evidence>
<dbReference type="OrthoDB" id="9812787at2"/>
<evidence type="ECO:0000256" key="1">
    <source>
        <dbReference type="PROSITE-ProRule" id="PRU00182"/>
    </source>
</evidence>
<dbReference type="STRING" id="759620.WS105_0305"/>
<dbReference type="PANTHER" id="PTHR13633">
    <property type="entry name" value="MITOCHONDRIAL TRANSCRIPTION RESCUE FACTOR 1"/>
    <property type="match status" value="1"/>
</dbReference>
<dbReference type="InterPro" id="IPR048443">
    <property type="entry name" value="RqcP2_N"/>
</dbReference>
<dbReference type="KEGG" id="wce:WS08_0307"/>
<dbReference type="Pfam" id="PF01479">
    <property type="entry name" value="S4"/>
    <property type="match status" value="1"/>
</dbReference>
<dbReference type="Gene3D" id="3.30.1370.160">
    <property type="match status" value="1"/>
</dbReference>
<sequence>MDDLKQHFRPSEAAFVNQSQGWVNQASKEYRPILTPFLNPRQRYILTTLVNRQEELKIESQGIFNHAESQRVLIMPDYYVSSPDDFEMTLLELEYSQKFATLQHRTILGAMVHSGLKRESFGDIVVDDNQRWQIAVSNHIAPFVQQDLTRMGRNKVKLKPVSAEQAITLVQDWVESDVTVTSLRLDTVVAQAYRLSRTQAKELIERGLVKVNWTEITQADFTIATDDLLSVRGYGRVRITQNNGITKKEKHRLTIAVIQK</sequence>
<keyword evidence="1" id="KW-0694">RNA-binding</keyword>
<evidence type="ECO:0000313" key="4">
    <source>
        <dbReference type="Proteomes" id="UP000029079"/>
    </source>
</evidence>
<dbReference type="CDD" id="cd00165">
    <property type="entry name" value="S4"/>
    <property type="match status" value="1"/>
</dbReference>
<dbReference type="InterPro" id="IPR002942">
    <property type="entry name" value="S4_RNA-bd"/>
</dbReference>
<proteinExistence type="predicted"/>
<dbReference type="Pfam" id="PF17774">
    <property type="entry name" value="YlmH_RBD"/>
    <property type="match status" value="1"/>
</dbReference>
<dbReference type="Pfam" id="PF21278">
    <property type="entry name" value="YlmH_1st"/>
    <property type="match status" value="1"/>
</dbReference>
<evidence type="ECO:0000313" key="3">
    <source>
        <dbReference type="EMBL" id="AIM62559.1"/>
    </source>
</evidence>
<reference evidence="3 4" key="1">
    <citation type="journal article" date="2014" name="Genome Announc.">
        <title>Complete Genome Sequences of Fish Pathogenic Weissella ceti Strains WS74 and WS105.</title>
        <authorList>
            <person name="Figueiredo H.C."/>
            <person name="Leal C.A."/>
            <person name="Dorella F.A."/>
            <person name="Carvalho A.F."/>
            <person name="Soares S.C."/>
            <person name="Pereira F.L."/>
            <person name="Azevedo V.A."/>
        </authorList>
    </citation>
    <scope>NUCLEOTIDE SEQUENCE [LARGE SCALE GENOMIC DNA]</scope>
    <source>
        <strain evidence="3 4">WS74</strain>
    </source>
</reference>
<reference evidence="4" key="2">
    <citation type="submission" date="2014-08" db="EMBL/GenBank/DDBJ databases">
        <title>Complete genome of Weissella ceti strain WS74 isolated from diseased rainbow trout in Brazil.</title>
        <authorList>
            <person name="Figueiredo H.C.P."/>
            <person name="Leal C.A.G."/>
            <person name="Pereira F.L."/>
            <person name="Soares S.C."/>
            <person name="Dorella F.A."/>
            <person name="Carvalho A.F."/>
            <person name="Azevedo V.A.C."/>
        </authorList>
    </citation>
    <scope>NUCLEOTIDE SEQUENCE [LARGE SCALE GENOMIC DNA]</scope>
    <source>
        <strain evidence="4">WS74</strain>
    </source>
</reference>
<dbReference type="Gene3D" id="3.10.290.10">
    <property type="entry name" value="RNA-binding S4 domain"/>
    <property type="match status" value="1"/>
</dbReference>
<dbReference type="SUPFAM" id="SSF55174">
    <property type="entry name" value="Alpha-L RNA-binding motif"/>
    <property type="match status" value="1"/>
</dbReference>
<dbReference type="AlphaFoldDB" id="A0A075TY36"/>
<dbReference type="InterPro" id="IPR040591">
    <property type="entry name" value="RqcP2_RBD"/>
</dbReference>
<gene>
    <name evidence="3" type="ORF">WS74_0307</name>
</gene>
<dbReference type="PATRIC" id="fig|759620.7.peg.291"/>
<name>A0A075TY36_9LACO</name>
<dbReference type="Proteomes" id="UP000029079">
    <property type="component" value="Chromosome"/>
</dbReference>
<dbReference type="KEGG" id="wci:WS105_0305"/>
<dbReference type="Gene3D" id="3.30.70.330">
    <property type="match status" value="1"/>
</dbReference>
<organism evidence="3 4">
    <name type="scientific">Weissella ceti</name>
    <dbReference type="NCBI Taxonomy" id="759620"/>
    <lineage>
        <taxon>Bacteria</taxon>
        <taxon>Bacillati</taxon>
        <taxon>Bacillota</taxon>
        <taxon>Bacilli</taxon>
        <taxon>Lactobacillales</taxon>
        <taxon>Lactobacillaceae</taxon>
        <taxon>Weissella</taxon>
    </lineage>
</organism>
<feature type="domain" description="RNA-binding S4" evidence="2">
    <location>
        <begin position="183"/>
        <end position="245"/>
    </location>
</feature>
<dbReference type="PANTHER" id="PTHR13633:SF3">
    <property type="entry name" value="MITOCHONDRIAL TRANSCRIPTION RESCUE FACTOR 1"/>
    <property type="match status" value="1"/>
</dbReference>
<dbReference type="GO" id="GO:0003723">
    <property type="term" value="F:RNA binding"/>
    <property type="evidence" value="ECO:0007669"/>
    <property type="project" value="UniProtKB-KW"/>
</dbReference>
<dbReference type="EMBL" id="CP009223">
    <property type="protein sequence ID" value="AIM62559.1"/>
    <property type="molecule type" value="Genomic_DNA"/>
</dbReference>
<dbReference type="InterPro" id="IPR012677">
    <property type="entry name" value="Nucleotide-bd_a/b_plait_sf"/>
</dbReference>
<accession>A0A075TY36</accession>
<dbReference type="RefSeq" id="WP_038528106.1">
    <property type="nucleotide sequence ID" value="NZ_CP009224.1"/>
</dbReference>